<evidence type="ECO:0000313" key="2">
    <source>
        <dbReference type="Proteomes" id="UP001152798"/>
    </source>
</evidence>
<evidence type="ECO:0000313" key="1">
    <source>
        <dbReference type="EMBL" id="CAH1404881.1"/>
    </source>
</evidence>
<dbReference type="Proteomes" id="UP001152798">
    <property type="component" value="Chromosome 6"/>
</dbReference>
<name>A0A9P0HMQ8_NEZVI</name>
<gene>
    <name evidence="1" type="ORF">NEZAVI_LOCUS13205</name>
</gene>
<accession>A0A9P0HMQ8</accession>
<dbReference type="EMBL" id="OV725082">
    <property type="protein sequence ID" value="CAH1404881.1"/>
    <property type="molecule type" value="Genomic_DNA"/>
</dbReference>
<reference evidence="1" key="1">
    <citation type="submission" date="2022-01" db="EMBL/GenBank/DDBJ databases">
        <authorList>
            <person name="King R."/>
        </authorList>
    </citation>
    <scope>NUCLEOTIDE SEQUENCE</scope>
</reference>
<proteinExistence type="predicted"/>
<dbReference type="AlphaFoldDB" id="A0A9P0HMQ8"/>
<sequence length="36" mass="4339">MNDFKLLDFKFRYSAFWSSHLVFCSQTFKLSHVGNH</sequence>
<protein>
    <submittedName>
        <fullName evidence="1">Uncharacterized protein</fullName>
    </submittedName>
</protein>
<organism evidence="1 2">
    <name type="scientific">Nezara viridula</name>
    <name type="common">Southern green stink bug</name>
    <name type="synonym">Cimex viridulus</name>
    <dbReference type="NCBI Taxonomy" id="85310"/>
    <lineage>
        <taxon>Eukaryota</taxon>
        <taxon>Metazoa</taxon>
        <taxon>Ecdysozoa</taxon>
        <taxon>Arthropoda</taxon>
        <taxon>Hexapoda</taxon>
        <taxon>Insecta</taxon>
        <taxon>Pterygota</taxon>
        <taxon>Neoptera</taxon>
        <taxon>Paraneoptera</taxon>
        <taxon>Hemiptera</taxon>
        <taxon>Heteroptera</taxon>
        <taxon>Panheteroptera</taxon>
        <taxon>Pentatomomorpha</taxon>
        <taxon>Pentatomoidea</taxon>
        <taxon>Pentatomidae</taxon>
        <taxon>Pentatominae</taxon>
        <taxon>Nezara</taxon>
    </lineage>
</organism>
<keyword evidence="2" id="KW-1185">Reference proteome</keyword>